<dbReference type="AlphaFoldDB" id="E0U855"/>
<name>E0U855_GLOV7</name>
<dbReference type="RefSeq" id="WP_013325298.1">
    <property type="nucleotide sequence ID" value="NC_014501.1"/>
</dbReference>
<accession>E0U855</accession>
<organism evidence="2 3">
    <name type="scientific">Gloeothece verrucosa (strain PCC 7822)</name>
    <name type="common">Cyanothece sp. (strain PCC 7822)</name>
    <dbReference type="NCBI Taxonomy" id="497965"/>
    <lineage>
        <taxon>Bacteria</taxon>
        <taxon>Bacillati</taxon>
        <taxon>Cyanobacteriota</taxon>
        <taxon>Cyanophyceae</taxon>
        <taxon>Oscillatoriophycideae</taxon>
        <taxon>Chroococcales</taxon>
        <taxon>Aphanothecaceae</taxon>
        <taxon>Gloeothece</taxon>
        <taxon>Gloeothece verrucosa</taxon>
    </lineage>
</organism>
<evidence type="ECO:0008006" key="4">
    <source>
        <dbReference type="Google" id="ProtNLM"/>
    </source>
</evidence>
<evidence type="ECO:0000256" key="1">
    <source>
        <dbReference type="SAM" id="Phobius"/>
    </source>
</evidence>
<dbReference type="NCBIfam" id="NF033183">
    <property type="entry name" value="colliding_TM"/>
    <property type="match status" value="1"/>
</dbReference>
<protein>
    <recommendedName>
        <fullName evidence="4">Low-complexity tail membrane protein</fullName>
    </recommendedName>
</protein>
<keyword evidence="1" id="KW-1133">Transmembrane helix</keyword>
<dbReference type="STRING" id="497965.Cyan7822_5381"/>
<feature type="transmembrane region" description="Helical" evidence="1">
    <location>
        <begin position="40"/>
        <end position="58"/>
    </location>
</feature>
<feature type="transmembrane region" description="Helical" evidence="1">
    <location>
        <begin position="129"/>
        <end position="149"/>
    </location>
</feature>
<feature type="transmembrane region" description="Helical" evidence="1">
    <location>
        <begin position="98"/>
        <end position="117"/>
    </location>
</feature>
<feature type="transmembrane region" description="Helical" evidence="1">
    <location>
        <begin position="12"/>
        <end position="34"/>
    </location>
</feature>
<proteinExistence type="predicted"/>
<keyword evidence="3" id="KW-1185">Reference proteome</keyword>
<dbReference type="eggNOG" id="ENOG502ZYH1">
    <property type="taxonomic scope" value="Bacteria"/>
</dbReference>
<reference evidence="3" key="1">
    <citation type="journal article" date="2011" name="MBio">
        <title>Novel metabolic attributes of the genus Cyanothece, comprising a group of unicellular nitrogen-fixing Cyanobacteria.</title>
        <authorList>
            <person name="Bandyopadhyay A."/>
            <person name="Elvitigala T."/>
            <person name="Welsh E."/>
            <person name="Stockel J."/>
            <person name="Liberton M."/>
            <person name="Min H."/>
            <person name="Sherman L.A."/>
            <person name="Pakrasi H.B."/>
        </authorList>
    </citation>
    <scope>NUCLEOTIDE SEQUENCE [LARGE SCALE GENOMIC DNA]</scope>
    <source>
        <strain evidence="3">PCC 7822</strain>
    </source>
</reference>
<keyword evidence="1" id="KW-0472">Membrane</keyword>
<dbReference type="EMBL" id="CP002198">
    <property type="protein sequence ID" value="ADN17260.1"/>
    <property type="molecule type" value="Genomic_DNA"/>
</dbReference>
<sequence length="201" mass="22692">MRSLSSEPFLWIHLSGLAVVPIFLEIVWIGFAIGTPLAPFWLELLIVSTVGILPILWMQWTRPFDIFSLLIVALKPDNLSSDQQRILSLFRKRQQRPLALLGAILMGWVLWQIYHWAPLAAITASFLPQWRLLGLLIAAVAFLLSNLFFQIPLSVLGVFLVGAKQYATTEPLPPEKIRQEFTIPGFRVKKILPGVEATPVE</sequence>
<dbReference type="Proteomes" id="UP000008206">
    <property type="component" value="Chromosome"/>
</dbReference>
<dbReference type="KEGG" id="cyj:Cyan7822_5381"/>
<evidence type="ECO:0000313" key="3">
    <source>
        <dbReference type="Proteomes" id="UP000008206"/>
    </source>
</evidence>
<evidence type="ECO:0000313" key="2">
    <source>
        <dbReference type="EMBL" id="ADN17260.1"/>
    </source>
</evidence>
<dbReference type="OrthoDB" id="484731at2"/>
<gene>
    <name evidence="2" type="ordered locus">Cyan7822_5381</name>
</gene>
<keyword evidence="1" id="KW-0812">Transmembrane</keyword>
<dbReference type="InterPro" id="IPR049610">
    <property type="entry name" value="LCTMP-like"/>
</dbReference>
<dbReference type="HOGENOM" id="CLU_098314_0_0_3"/>